<evidence type="ECO:0000313" key="3">
    <source>
        <dbReference type="Proteomes" id="UP000470213"/>
    </source>
</evidence>
<keyword evidence="1" id="KW-0732">Signal</keyword>
<sequence length="193" mass="20894">MSIRAPLYLTLIFGLTPPPLSFALPQSSAVEEQEGNQDAKIYQVKQQDGSILYTDSPSTDATPLTFSSQTKNVVNHHEPALPAAQISADKQSSQSHYAVNIAFPAPDATVRDNSGNVTIRAIQPKRPFAPQYQLVLNGTIEATNTTGIFALQGLPRGAHNYQVKVINNKGKTLASSEVRTLFLHQASVLINNN</sequence>
<feature type="signal peptide" evidence="1">
    <location>
        <begin position="1"/>
        <end position="23"/>
    </location>
</feature>
<proteinExistence type="predicted"/>
<dbReference type="Proteomes" id="UP000470213">
    <property type="component" value="Unassembled WGS sequence"/>
</dbReference>
<protein>
    <submittedName>
        <fullName evidence="2">DUF4124 domain-containing protein</fullName>
    </submittedName>
</protein>
<keyword evidence="3" id="KW-1185">Reference proteome</keyword>
<dbReference type="EMBL" id="JAAAWN010000003">
    <property type="protein sequence ID" value="NDV90316.1"/>
    <property type="molecule type" value="Genomic_DNA"/>
</dbReference>
<gene>
    <name evidence="2" type="ORF">GTH32_03785</name>
</gene>
<accession>A0A7X5RK33</accession>
<dbReference type="RefSeq" id="WP_163083908.1">
    <property type="nucleotide sequence ID" value="NZ_JAAAWN010000003.1"/>
</dbReference>
<evidence type="ECO:0000256" key="1">
    <source>
        <dbReference type="SAM" id="SignalP"/>
    </source>
</evidence>
<evidence type="ECO:0000313" key="2">
    <source>
        <dbReference type="EMBL" id="NDV90316.1"/>
    </source>
</evidence>
<feature type="chain" id="PRO_5031497079" evidence="1">
    <location>
        <begin position="24"/>
        <end position="193"/>
    </location>
</feature>
<reference evidence="2 3" key="1">
    <citation type="submission" date="2020-01" db="EMBL/GenBank/DDBJ databases">
        <authorList>
            <person name="Chen J."/>
            <person name="Zhu S."/>
            <person name="Yang J."/>
        </authorList>
    </citation>
    <scope>NUCLEOTIDE SEQUENCE [LARGE SCALE GENOMIC DNA]</scope>
    <source>
        <strain evidence="2 3">345S023</strain>
    </source>
</reference>
<dbReference type="AlphaFoldDB" id="A0A7X5RK33"/>
<comment type="caution">
    <text evidence="2">The sequence shown here is derived from an EMBL/GenBank/DDBJ whole genome shotgun (WGS) entry which is preliminary data.</text>
</comment>
<name>A0A7X5RK33_9ALTE</name>
<organism evidence="2 3">
    <name type="scientific">Alteromonas profundi</name>
    <dbReference type="NCBI Taxonomy" id="2696062"/>
    <lineage>
        <taxon>Bacteria</taxon>
        <taxon>Pseudomonadati</taxon>
        <taxon>Pseudomonadota</taxon>
        <taxon>Gammaproteobacteria</taxon>
        <taxon>Alteromonadales</taxon>
        <taxon>Alteromonadaceae</taxon>
        <taxon>Alteromonas/Salinimonas group</taxon>
        <taxon>Alteromonas</taxon>
    </lineage>
</organism>